<dbReference type="SUPFAM" id="SSF54862">
    <property type="entry name" value="4Fe-4S ferredoxins"/>
    <property type="match status" value="1"/>
</dbReference>
<evidence type="ECO:0000259" key="7">
    <source>
        <dbReference type="PROSITE" id="PS50111"/>
    </source>
</evidence>
<dbReference type="Pfam" id="PF13237">
    <property type="entry name" value="Fer4_10"/>
    <property type="match status" value="1"/>
</dbReference>
<dbReference type="HOGENOM" id="CLU_027268_0_0_9"/>
<dbReference type="Pfam" id="PF04060">
    <property type="entry name" value="FeS"/>
    <property type="match status" value="1"/>
</dbReference>
<dbReference type="STRING" id="768706.Desor_2088"/>
<evidence type="ECO:0000256" key="2">
    <source>
        <dbReference type="ARBA" id="ARBA00022723"/>
    </source>
</evidence>
<dbReference type="Gene3D" id="3.40.50.1780">
    <property type="match status" value="1"/>
</dbReference>
<dbReference type="Gene3D" id="3.30.70.20">
    <property type="match status" value="1"/>
</dbReference>
<gene>
    <name evidence="10" type="ordered locus">Desor_2088</name>
</gene>
<dbReference type="PROSITE" id="PS51656">
    <property type="entry name" value="4FE4S"/>
    <property type="match status" value="1"/>
</dbReference>
<keyword evidence="11" id="KW-1185">Reference proteome</keyword>
<dbReference type="Pfam" id="PF02906">
    <property type="entry name" value="Fe_hyd_lg_C"/>
    <property type="match status" value="1"/>
</dbReference>
<dbReference type="KEGG" id="dor:Desor_2088"/>
<dbReference type="EMBL" id="CP003108">
    <property type="protein sequence ID" value="AET67696.1"/>
    <property type="molecule type" value="Genomic_DNA"/>
</dbReference>
<dbReference type="eggNOG" id="COG4624">
    <property type="taxonomic scope" value="Bacteria"/>
</dbReference>
<reference evidence="10 11" key="2">
    <citation type="journal article" date="2012" name="J. Bacteriol.">
        <title>Complete genome sequences of Desulfosporosinus orientis DSM765T, Desulfosporosinus youngiae DSM17734T, Desulfosporosinus meridiei DSM13257T, and Desulfosporosinus acidiphilus DSM22704T.</title>
        <authorList>
            <person name="Pester M."/>
            <person name="Brambilla E."/>
            <person name="Alazard D."/>
            <person name="Rattei T."/>
            <person name="Weinmaier T."/>
            <person name="Han J."/>
            <person name="Lucas S."/>
            <person name="Lapidus A."/>
            <person name="Cheng J.F."/>
            <person name="Goodwin L."/>
            <person name="Pitluck S."/>
            <person name="Peters L."/>
            <person name="Ovchinnikova G."/>
            <person name="Teshima H."/>
            <person name="Detter J.C."/>
            <person name="Han C.S."/>
            <person name="Tapia R."/>
            <person name="Land M.L."/>
            <person name="Hauser L."/>
            <person name="Kyrpides N.C."/>
            <person name="Ivanova N.N."/>
            <person name="Pagani I."/>
            <person name="Huntmann M."/>
            <person name="Wei C.L."/>
            <person name="Davenport K.W."/>
            <person name="Daligault H."/>
            <person name="Chain P.S."/>
            <person name="Chen A."/>
            <person name="Mavromatis K."/>
            <person name="Markowitz V."/>
            <person name="Szeto E."/>
            <person name="Mikhailova N."/>
            <person name="Pati A."/>
            <person name="Wagner M."/>
            <person name="Woyke T."/>
            <person name="Ollivier B."/>
            <person name="Klenk H.P."/>
            <person name="Spring S."/>
            <person name="Loy A."/>
        </authorList>
    </citation>
    <scope>NUCLEOTIDE SEQUENCE [LARGE SCALE GENOMIC DNA]</scope>
    <source>
        <strain evidence="11">ATCC 19365 / DSM 765 / NCIMB 8382 / VKM B-1628</strain>
    </source>
</reference>
<sequence>MPSHSMITGSIVTDEDQCQGCNKCVRECPVHANIVYVNHDKVKAKINYERCIECGRCIENCDHNARSFVDDTAAFFHRLNSGHKITVLAAPSIRVNFPDYKKLFGFLIAKGVNVIYDVSFGADITTWAYLKSIKEKELKPLIAQPCPAVVNYIEKFKPELLEQLSPIHSPMLCTAVYVRKYLNDNSELAMLSPCIAKRGEFISTQSLISYNITYQRLKEYLDNHKVELSNNKEVDFSDIACSLGCLFSRPGGLKENVEALVPNAWVRQIEGTELAYSYLNHYDDRVRHNKPVPLLVDILNCQHGCNIGTASIITDEALDDVDNMFNKLKIEKAQEKEKSGFAKTKKRMEFLQNYFDKVLNVKDFQRVYDHSRKAQELREPSELEYNEIFCSMYKEDEASRSINCVACGYSTCREMAKAIYNGLSVPVNCVNYSRGEVIDTNRKNLEINEMLAKIKELSDDRLKYSKKLEVDVTNIKASLDEIASANEYSADNLQTIMTKVSNNTETSSRLRQDVEQMKERLSNFANASNLIVDIASQTNLLALNAAIEAARAGDHGRGFSVVAQEVRKLAEQSNQVVQSTLTDEKLMVDLIESISNIAVGLEKEMLEVSHRVEQISASLEQLTARSQEILSFVENISQSS</sequence>
<evidence type="ECO:0000256" key="6">
    <source>
        <dbReference type="PROSITE-ProRule" id="PRU00284"/>
    </source>
</evidence>
<feature type="domain" description="4Fe-4S ferredoxin-type" evidence="8">
    <location>
        <begin position="42"/>
        <end position="71"/>
    </location>
</feature>
<accession>G7W634</accession>
<dbReference type="PROSITE" id="PS51379">
    <property type="entry name" value="4FE4S_FER_2"/>
    <property type="match status" value="2"/>
</dbReference>
<dbReference type="Pfam" id="PF00015">
    <property type="entry name" value="MCPsignal"/>
    <property type="match status" value="1"/>
</dbReference>
<dbReference type="GO" id="GO:0007165">
    <property type="term" value="P:signal transduction"/>
    <property type="evidence" value="ECO:0007669"/>
    <property type="project" value="UniProtKB-KW"/>
</dbReference>
<dbReference type="SUPFAM" id="SSF53920">
    <property type="entry name" value="Fe-only hydrogenase"/>
    <property type="match status" value="1"/>
</dbReference>
<evidence type="ECO:0000259" key="8">
    <source>
        <dbReference type="PROSITE" id="PS51379"/>
    </source>
</evidence>
<evidence type="ECO:0000313" key="11">
    <source>
        <dbReference type="Proteomes" id="UP000006346"/>
    </source>
</evidence>
<feature type="domain" description="Methyl-accepting transducer" evidence="7">
    <location>
        <begin position="436"/>
        <end position="640"/>
    </location>
</feature>
<protein>
    <submittedName>
        <fullName evidence="10">Methyl-accepting chemotaxis protein</fullName>
    </submittedName>
</protein>
<dbReference type="InterPro" id="IPR017900">
    <property type="entry name" value="4Fe4S_Fe_S_CS"/>
</dbReference>
<feature type="domain" description="4Fe-4S" evidence="9">
    <location>
        <begin position="384"/>
        <end position="446"/>
    </location>
</feature>
<dbReference type="InterPro" id="IPR004108">
    <property type="entry name" value="Fe_hydrogenase_lsu_C"/>
</dbReference>
<dbReference type="Proteomes" id="UP000006346">
    <property type="component" value="Chromosome"/>
</dbReference>
<dbReference type="GO" id="GO:0046872">
    <property type="term" value="F:metal ion binding"/>
    <property type="evidence" value="ECO:0007669"/>
    <property type="project" value="UniProtKB-KW"/>
</dbReference>
<dbReference type="PATRIC" id="fig|768706.3.peg.2102"/>
<dbReference type="eggNOG" id="COG2221">
    <property type="taxonomic scope" value="Bacteria"/>
</dbReference>
<dbReference type="PROSITE" id="PS50111">
    <property type="entry name" value="CHEMOTAXIS_TRANSDUC_2"/>
    <property type="match status" value="1"/>
</dbReference>
<dbReference type="eggNOG" id="COG0840">
    <property type="taxonomic scope" value="Bacteria"/>
</dbReference>
<keyword evidence="4" id="KW-0411">Iron-sulfur</keyword>
<dbReference type="Gene3D" id="3.40.950.10">
    <property type="entry name" value="Fe-only Hydrogenase (Larger Subunit), Chain L, domain 3"/>
    <property type="match status" value="1"/>
</dbReference>
<name>G7W634_DESOD</name>
<dbReference type="InterPro" id="IPR017896">
    <property type="entry name" value="4Fe4S_Fe-S-bd"/>
</dbReference>
<evidence type="ECO:0000256" key="5">
    <source>
        <dbReference type="ARBA" id="ARBA00023224"/>
    </source>
</evidence>
<keyword evidence="1" id="KW-0004">4Fe-4S</keyword>
<dbReference type="PANTHER" id="PTHR32089:SF112">
    <property type="entry name" value="LYSOZYME-LIKE PROTEIN-RELATED"/>
    <property type="match status" value="1"/>
</dbReference>
<dbReference type="InterPro" id="IPR007202">
    <property type="entry name" value="4Fe-4S_dom"/>
</dbReference>
<evidence type="ECO:0000256" key="1">
    <source>
        <dbReference type="ARBA" id="ARBA00022485"/>
    </source>
</evidence>
<proteinExistence type="predicted"/>
<dbReference type="SMART" id="SM00283">
    <property type="entry name" value="MA"/>
    <property type="match status" value="1"/>
</dbReference>
<evidence type="ECO:0000313" key="10">
    <source>
        <dbReference type="EMBL" id="AET67696.1"/>
    </source>
</evidence>
<dbReference type="AlphaFoldDB" id="G7W634"/>
<dbReference type="Gene3D" id="1.10.287.950">
    <property type="entry name" value="Methyl-accepting chemotaxis protein"/>
    <property type="match status" value="1"/>
</dbReference>
<keyword evidence="2" id="KW-0479">Metal-binding</keyword>
<dbReference type="GO" id="GO:0016020">
    <property type="term" value="C:membrane"/>
    <property type="evidence" value="ECO:0007669"/>
    <property type="project" value="InterPro"/>
</dbReference>
<dbReference type="PANTHER" id="PTHR32089">
    <property type="entry name" value="METHYL-ACCEPTING CHEMOTAXIS PROTEIN MCPB"/>
    <property type="match status" value="1"/>
</dbReference>
<dbReference type="InterPro" id="IPR004089">
    <property type="entry name" value="MCPsignal_dom"/>
</dbReference>
<reference evidence="11" key="1">
    <citation type="submission" date="2011-11" db="EMBL/GenBank/DDBJ databases">
        <title>Complete sequence of Desulfosporosinus orientis DSM 765.</title>
        <authorList>
            <person name="Lucas S."/>
            <person name="Han J."/>
            <person name="Lapidus A."/>
            <person name="Cheng J.-F."/>
            <person name="Goodwin L."/>
            <person name="Pitluck S."/>
            <person name="Peters L."/>
            <person name="Ovchinnikova G."/>
            <person name="Teshima H."/>
            <person name="Detter J.C."/>
            <person name="Han C."/>
            <person name="Tapia R."/>
            <person name="Land M."/>
            <person name="Hauser L."/>
            <person name="Kyrpides N."/>
            <person name="Ivanova N."/>
            <person name="Pagani I."/>
            <person name="Pester M."/>
            <person name="Spring S."/>
            <person name="Ollivier B."/>
            <person name="Rattei T."/>
            <person name="Klenk H.-P."/>
            <person name="Wagner M."/>
            <person name="Loy A."/>
            <person name="Woyke T."/>
        </authorList>
    </citation>
    <scope>NUCLEOTIDE SEQUENCE [LARGE SCALE GENOMIC DNA]</scope>
    <source>
        <strain evidence="11">ATCC 19365 / DSM 765 / NCIMB 8382 / VKM B-1628</strain>
    </source>
</reference>
<keyword evidence="5 6" id="KW-0807">Transducer</keyword>
<evidence type="ECO:0000256" key="4">
    <source>
        <dbReference type="ARBA" id="ARBA00023014"/>
    </source>
</evidence>
<feature type="domain" description="4Fe-4S ferredoxin-type" evidence="8">
    <location>
        <begin position="9"/>
        <end position="40"/>
    </location>
</feature>
<organism evidence="10 11">
    <name type="scientific">Desulfosporosinus orientis (strain ATCC 19365 / DSM 765 / NCIMB 8382 / VKM B-1628 / Singapore I)</name>
    <name type="common">Desulfotomaculum orientis</name>
    <dbReference type="NCBI Taxonomy" id="768706"/>
    <lineage>
        <taxon>Bacteria</taxon>
        <taxon>Bacillati</taxon>
        <taxon>Bacillota</taxon>
        <taxon>Clostridia</taxon>
        <taxon>Eubacteriales</taxon>
        <taxon>Desulfitobacteriaceae</taxon>
        <taxon>Desulfosporosinus</taxon>
    </lineage>
</organism>
<keyword evidence="3" id="KW-0408">Iron</keyword>
<evidence type="ECO:0000259" key="9">
    <source>
        <dbReference type="PROSITE" id="PS51656"/>
    </source>
</evidence>
<dbReference type="GO" id="GO:0051539">
    <property type="term" value="F:4 iron, 4 sulfur cluster binding"/>
    <property type="evidence" value="ECO:0007669"/>
    <property type="project" value="UniProtKB-KW"/>
</dbReference>
<dbReference type="SUPFAM" id="SSF58104">
    <property type="entry name" value="Methyl-accepting chemotaxis protein (MCP) signaling domain"/>
    <property type="match status" value="1"/>
</dbReference>
<dbReference type="InterPro" id="IPR009016">
    <property type="entry name" value="Fe_hydrogenase"/>
</dbReference>
<dbReference type="PROSITE" id="PS00198">
    <property type="entry name" value="4FE4S_FER_1"/>
    <property type="match status" value="1"/>
</dbReference>
<dbReference type="Gene3D" id="1.10.15.40">
    <property type="entry name" value="Electron transport complex subunit B, putative Fe-S cluster"/>
    <property type="match status" value="1"/>
</dbReference>
<evidence type="ECO:0000256" key="3">
    <source>
        <dbReference type="ARBA" id="ARBA00023004"/>
    </source>
</evidence>